<protein>
    <submittedName>
        <fullName evidence="3">Glycosyltransferase family 2 protein</fullName>
    </submittedName>
</protein>
<dbReference type="SUPFAM" id="SSF53448">
    <property type="entry name" value="Nucleotide-diphospho-sugar transferases"/>
    <property type="match status" value="1"/>
</dbReference>
<dbReference type="PANTHER" id="PTHR43685:SF3">
    <property type="entry name" value="SLR2126 PROTEIN"/>
    <property type="match status" value="1"/>
</dbReference>
<sequence>MSAPTVSVVLPTYNRADVVATTIERLLAQDYPHHLLEVLVADNSSDDTPARVRALAAAADLPVTLVSSQERLPAVKRNQALRAATGDLMIFMNDDVWVRPDFIREHVAAHARHAGPVAVVGLVEQSALMPSDPFIEWYQPFAYAQIADRAGREVTYRHHWSMNLSLPRRVMLERNLVFHEDWAEIGHEDVELGYRWSKAGYPIVYEPRAWGEHFHPHGLDSACRLQESIGRGLRDLEVLIPEPDLLARYGVPTRSAPPTTRVRTAARVALFNSVTVPVVQRRLAALDRRSRLAEWTYWKVLLHYTRRGYRSAPARTPTPTPTWSPAGEP</sequence>
<dbReference type="KEGG" id="psic:J4E96_18660"/>
<dbReference type="InterPro" id="IPR050834">
    <property type="entry name" value="Glycosyltransf_2"/>
</dbReference>
<dbReference type="Pfam" id="PF00535">
    <property type="entry name" value="Glycos_transf_2"/>
    <property type="match status" value="1"/>
</dbReference>
<name>A0A8A4ZBA4_9MICO</name>
<dbReference type="AlphaFoldDB" id="A0A8A4ZBA4"/>
<dbReference type="InterPro" id="IPR029044">
    <property type="entry name" value="Nucleotide-diphossugar_trans"/>
</dbReference>
<evidence type="ECO:0000313" key="4">
    <source>
        <dbReference type="Proteomes" id="UP000663937"/>
    </source>
</evidence>
<dbReference type="Gene3D" id="3.90.550.10">
    <property type="entry name" value="Spore Coat Polysaccharide Biosynthesis Protein SpsA, Chain A"/>
    <property type="match status" value="1"/>
</dbReference>
<reference evidence="3" key="1">
    <citation type="submission" date="2021-03" db="EMBL/GenBank/DDBJ databases">
        <title>Pengzhenrongella sicca gen. nov., sp. nov., a new member of suborder Micrococcineae isolated from High-Arctic tundra soil.</title>
        <authorList>
            <person name="Peng F."/>
        </authorList>
    </citation>
    <scope>NUCLEOTIDE SEQUENCE</scope>
    <source>
        <strain evidence="3">LRZ-2</strain>
    </source>
</reference>
<dbReference type="Proteomes" id="UP000663937">
    <property type="component" value="Chromosome"/>
</dbReference>
<feature type="compositionally biased region" description="Pro residues" evidence="1">
    <location>
        <begin position="316"/>
        <end position="329"/>
    </location>
</feature>
<evidence type="ECO:0000256" key="1">
    <source>
        <dbReference type="SAM" id="MobiDB-lite"/>
    </source>
</evidence>
<dbReference type="InterPro" id="IPR001173">
    <property type="entry name" value="Glyco_trans_2-like"/>
</dbReference>
<organism evidence="3 4">
    <name type="scientific">Pengzhenrongella sicca</name>
    <dbReference type="NCBI Taxonomy" id="2819238"/>
    <lineage>
        <taxon>Bacteria</taxon>
        <taxon>Bacillati</taxon>
        <taxon>Actinomycetota</taxon>
        <taxon>Actinomycetes</taxon>
        <taxon>Micrococcales</taxon>
        <taxon>Pengzhenrongella</taxon>
    </lineage>
</organism>
<feature type="region of interest" description="Disordered" evidence="1">
    <location>
        <begin position="310"/>
        <end position="329"/>
    </location>
</feature>
<dbReference type="EMBL" id="CP071868">
    <property type="protein sequence ID" value="QTE29270.1"/>
    <property type="molecule type" value="Genomic_DNA"/>
</dbReference>
<dbReference type="RefSeq" id="WP_227423540.1">
    <property type="nucleotide sequence ID" value="NZ_CP071868.1"/>
</dbReference>
<gene>
    <name evidence="3" type="ORF">J4E96_18660</name>
</gene>
<feature type="domain" description="Glycosyltransferase 2-like" evidence="2">
    <location>
        <begin position="7"/>
        <end position="120"/>
    </location>
</feature>
<keyword evidence="4" id="KW-1185">Reference proteome</keyword>
<dbReference type="PANTHER" id="PTHR43685">
    <property type="entry name" value="GLYCOSYLTRANSFERASE"/>
    <property type="match status" value="1"/>
</dbReference>
<proteinExistence type="predicted"/>
<evidence type="ECO:0000259" key="2">
    <source>
        <dbReference type="Pfam" id="PF00535"/>
    </source>
</evidence>
<dbReference type="CDD" id="cd00761">
    <property type="entry name" value="Glyco_tranf_GTA_type"/>
    <property type="match status" value="1"/>
</dbReference>
<evidence type="ECO:0000313" key="3">
    <source>
        <dbReference type="EMBL" id="QTE29270.1"/>
    </source>
</evidence>
<accession>A0A8A4ZBA4</accession>